<keyword evidence="5" id="KW-0378">Hydrolase</keyword>
<feature type="region of interest" description="Disordered" evidence="10">
    <location>
        <begin position="307"/>
        <end position="339"/>
    </location>
</feature>
<keyword evidence="4" id="KW-0808">Transferase</keyword>
<protein>
    <submittedName>
        <fullName evidence="13">Lipoprotein-anchoring transpeptidase ErfK/SrfK</fullName>
    </submittedName>
</protein>
<feature type="transmembrane region" description="Helical" evidence="11">
    <location>
        <begin position="81"/>
        <end position="99"/>
    </location>
</feature>
<dbReference type="Gene3D" id="2.40.440.10">
    <property type="entry name" value="L,D-transpeptidase catalytic domain-like"/>
    <property type="match status" value="1"/>
</dbReference>
<dbReference type="PANTHER" id="PTHR30582:SF24">
    <property type="entry name" value="L,D-TRANSPEPTIDASE ERFK_SRFK-RELATED"/>
    <property type="match status" value="1"/>
</dbReference>
<feature type="active site" description="Proton donor/acceptor" evidence="9">
    <location>
        <position position="417"/>
    </location>
</feature>
<evidence type="ECO:0000256" key="7">
    <source>
        <dbReference type="ARBA" id="ARBA00022984"/>
    </source>
</evidence>
<evidence type="ECO:0000259" key="12">
    <source>
        <dbReference type="PROSITE" id="PS52029"/>
    </source>
</evidence>
<dbReference type="InterPro" id="IPR050979">
    <property type="entry name" value="LD-transpeptidase"/>
</dbReference>
<dbReference type="RefSeq" id="WP_210089518.1">
    <property type="nucleotide sequence ID" value="NZ_JAGGKG010000011.1"/>
</dbReference>
<feature type="active site" description="Nucleophile" evidence="9">
    <location>
        <position position="433"/>
    </location>
</feature>
<gene>
    <name evidence="13" type="ORF">J2Z32_002555</name>
</gene>
<dbReference type="EMBL" id="JAGGKG010000011">
    <property type="protein sequence ID" value="MBP1905907.1"/>
    <property type="molecule type" value="Genomic_DNA"/>
</dbReference>
<keyword evidence="11" id="KW-0812">Transmembrane</keyword>
<evidence type="ECO:0000256" key="10">
    <source>
        <dbReference type="SAM" id="MobiDB-lite"/>
    </source>
</evidence>
<keyword evidence="14" id="KW-1185">Reference proteome</keyword>
<keyword evidence="3" id="KW-0328">Glycosyltransferase</keyword>
<evidence type="ECO:0000313" key="13">
    <source>
        <dbReference type="EMBL" id="MBP1905907.1"/>
    </source>
</evidence>
<keyword evidence="6 9" id="KW-0133">Cell shape</keyword>
<evidence type="ECO:0000256" key="8">
    <source>
        <dbReference type="ARBA" id="ARBA00023316"/>
    </source>
</evidence>
<evidence type="ECO:0000256" key="5">
    <source>
        <dbReference type="ARBA" id="ARBA00022801"/>
    </source>
</evidence>
<evidence type="ECO:0000256" key="2">
    <source>
        <dbReference type="ARBA" id="ARBA00005992"/>
    </source>
</evidence>
<evidence type="ECO:0000256" key="1">
    <source>
        <dbReference type="ARBA" id="ARBA00004752"/>
    </source>
</evidence>
<organism evidence="13 14">
    <name type="scientific">Paenibacillus turicensis</name>
    <dbReference type="NCBI Taxonomy" id="160487"/>
    <lineage>
        <taxon>Bacteria</taxon>
        <taxon>Bacillati</taxon>
        <taxon>Bacillota</taxon>
        <taxon>Bacilli</taxon>
        <taxon>Bacillales</taxon>
        <taxon>Paenibacillaceae</taxon>
        <taxon>Paenibacillus</taxon>
    </lineage>
</organism>
<keyword evidence="8 9" id="KW-0961">Cell wall biogenesis/degradation</keyword>
<feature type="compositionally biased region" description="Polar residues" evidence="10">
    <location>
        <begin position="319"/>
        <end position="333"/>
    </location>
</feature>
<evidence type="ECO:0000256" key="6">
    <source>
        <dbReference type="ARBA" id="ARBA00022960"/>
    </source>
</evidence>
<evidence type="ECO:0000313" key="14">
    <source>
        <dbReference type="Proteomes" id="UP001519272"/>
    </source>
</evidence>
<reference evidence="13 14" key="1">
    <citation type="submission" date="2021-03" db="EMBL/GenBank/DDBJ databases">
        <title>Genomic Encyclopedia of Type Strains, Phase IV (KMG-IV): sequencing the most valuable type-strain genomes for metagenomic binning, comparative biology and taxonomic classification.</title>
        <authorList>
            <person name="Goeker M."/>
        </authorList>
    </citation>
    <scope>NUCLEOTIDE SEQUENCE [LARGE SCALE GENOMIC DNA]</scope>
    <source>
        <strain evidence="13 14">DSM 14349</strain>
    </source>
</reference>
<comment type="pathway">
    <text evidence="1 9">Cell wall biogenesis; peptidoglycan biosynthesis.</text>
</comment>
<feature type="domain" description="L,D-TPase catalytic" evidence="12">
    <location>
        <begin position="348"/>
        <end position="457"/>
    </location>
</feature>
<evidence type="ECO:0000256" key="11">
    <source>
        <dbReference type="SAM" id="Phobius"/>
    </source>
</evidence>
<comment type="similarity">
    <text evidence="2">Belongs to the YkuD family.</text>
</comment>
<keyword evidence="11" id="KW-0472">Membrane</keyword>
<dbReference type="Pfam" id="PF03734">
    <property type="entry name" value="YkuD"/>
    <property type="match status" value="1"/>
</dbReference>
<dbReference type="PANTHER" id="PTHR30582">
    <property type="entry name" value="L,D-TRANSPEPTIDASE"/>
    <property type="match status" value="1"/>
</dbReference>
<evidence type="ECO:0000256" key="3">
    <source>
        <dbReference type="ARBA" id="ARBA00022676"/>
    </source>
</evidence>
<name>A0ABS4FTL8_9BACL</name>
<keyword evidence="13" id="KW-0449">Lipoprotein</keyword>
<dbReference type="SUPFAM" id="SSF141523">
    <property type="entry name" value="L,D-transpeptidase catalytic domain-like"/>
    <property type="match status" value="1"/>
</dbReference>
<dbReference type="InterPro" id="IPR038063">
    <property type="entry name" value="Transpep_catalytic_dom"/>
</dbReference>
<keyword evidence="7 9" id="KW-0573">Peptidoglycan synthesis</keyword>
<comment type="caution">
    <text evidence="13">The sequence shown here is derived from an EMBL/GenBank/DDBJ whole genome shotgun (WGS) entry which is preliminary data.</text>
</comment>
<dbReference type="CDD" id="cd16913">
    <property type="entry name" value="YkuD_like"/>
    <property type="match status" value="1"/>
</dbReference>
<dbReference type="InterPro" id="IPR005490">
    <property type="entry name" value="LD_TPept_cat_dom"/>
</dbReference>
<sequence length="491" mass="55035">MKNSNYLKKYVEEHPKNKMSWYLLGKEYEASGQIGKAHYCYMKAGEVYEAFESTSIRSEVLDDYKEGIVEQTKRKESQSKLIRKIGLLLLFILLLWMPFAHAPGSDIVMSDWVDQGQLSQDGDLAADVTFSEQEETVQPTKPQVLIEGPLFTARGYTGTASQRMQFIGNLLDTSVDGPEAIHVLGMGKSGDYWVWSKNMPVVYGIEQDKETGVTTLQSYDERYCKCDVPNTTKLQKQAKKWINRQESLAVLTTAIISYKESKGEYPTDLSALTQPFPDNWLAGSDAVMEQEFEPLLHKIIAVEQKGNGQQAQAGKAENHQTSAQRNVSTLSQDRQFEPGNGPYFTRPLEIIVDKKLHQLMVVSGQVVLRSYKVGLGGAKTPEGQFQISDKVINPNGRSDGEFGSRGMQLSDTNYAIHGTNEPSSMGKDLSLGCVRMLKEDIEELFDLAPKGTKVTITSQSLASLQNVPEDRFVLSKRQDQTNPNKVYRWLN</sequence>
<evidence type="ECO:0000256" key="9">
    <source>
        <dbReference type="PROSITE-ProRule" id="PRU01373"/>
    </source>
</evidence>
<keyword evidence="11" id="KW-1133">Transmembrane helix</keyword>
<proteinExistence type="inferred from homology"/>
<evidence type="ECO:0000256" key="4">
    <source>
        <dbReference type="ARBA" id="ARBA00022679"/>
    </source>
</evidence>
<accession>A0ABS4FTL8</accession>
<dbReference type="Proteomes" id="UP001519272">
    <property type="component" value="Unassembled WGS sequence"/>
</dbReference>
<dbReference type="PROSITE" id="PS52029">
    <property type="entry name" value="LD_TPASE"/>
    <property type="match status" value="1"/>
</dbReference>